<dbReference type="PANTHER" id="PTHR48081:SF13">
    <property type="entry name" value="ALPHA_BETA HYDROLASE"/>
    <property type="match status" value="1"/>
</dbReference>
<evidence type="ECO:0000256" key="2">
    <source>
        <dbReference type="SAM" id="MobiDB-lite"/>
    </source>
</evidence>
<gene>
    <name evidence="5" type="ORF">J7S33_31820</name>
    <name evidence="4" type="ORF">JOE68_006064</name>
</gene>
<dbReference type="Gene3D" id="3.40.50.1820">
    <property type="entry name" value="alpha/beta hydrolase"/>
    <property type="match status" value="1"/>
</dbReference>
<dbReference type="Pfam" id="PF20434">
    <property type="entry name" value="BD-FAE"/>
    <property type="match status" value="1"/>
</dbReference>
<reference evidence="5" key="2">
    <citation type="submission" date="2021-04" db="EMBL/GenBank/DDBJ databases">
        <title>Saccharothrix algeriensis WGS.</title>
        <authorList>
            <person name="Stuskova K."/>
            <person name="Hakalova E."/>
            <person name="Tebbal A.B."/>
            <person name="Eichmeier A."/>
        </authorList>
    </citation>
    <scope>NUCLEOTIDE SEQUENCE</scope>
    <source>
        <strain evidence="5">NRRL B-24137</strain>
    </source>
</reference>
<dbReference type="Proteomes" id="UP000671828">
    <property type="component" value="Chromosome"/>
</dbReference>
<proteinExistence type="predicted"/>
<evidence type="ECO:0000313" key="7">
    <source>
        <dbReference type="Proteomes" id="UP001195724"/>
    </source>
</evidence>
<sequence>MTDVIPQPPTHFGPPPAERTPEGRLLYRDVVYAAVPGFRHLLLDLTVPPAEQPVPLVVWLHGGAWRHGSHKPVGALPWLGRLTERVLASGLALAAVQYRLSGETPFPGQLHDVKAAIRWLRAFGGRLGVDPDRIGVWGESAGGHLAALAALTGDNPADAATEGAQGVVGVDSRVRAGVDFYGPADLLRLGEQSGDTAPIDHDAADSPESLLVGGPVQDDRAAAAFAGPITHVHAQAPPLLIVHGERDRLVPCAQSRDLAAALVDVGAPVEFVPVPGADHVLAGVDPDPVVDLAVDFLARALRA</sequence>
<dbReference type="InterPro" id="IPR049492">
    <property type="entry name" value="BD-FAE-like_dom"/>
</dbReference>
<evidence type="ECO:0000313" key="4">
    <source>
        <dbReference type="EMBL" id="MBM7815199.1"/>
    </source>
</evidence>
<feature type="domain" description="BD-FAE-like" evidence="3">
    <location>
        <begin position="43"/>
        <end position="262"/>
    </location>
</feature>
<feature type="compositionally biased region" description="Pro residues" evidence="2">
    <location>
        <begin position="1"/>
        <end position="18"/>
    </location>
</feature>
<dbReference type="InterPro" id="IPR050300">
    <property type="entry name" value="GDXG_lipolytic_enzyme"/>
</dbReference>
<dbReference type="PANTHER" id="PTHR48081">
    <property type="entry name" value="AB HYDROLASE SUPERFAMILY PROTEIN C4A8.06C"/>
    <property type="match status" value="1"/>
</dbReference>
<dbReference type="SUPFAM" id="SSF53474">
    <property type="entry name" value="alpha/beta-Hydrolases"/>
    <property type="match status" value="1"/>
</dbReference>
<dbReference type="RefSeq" id="WP_204845747.1">
    <property type="nucleotide sequence ID" value="NZ_JAFBCL010000001.1"/>
</dbReference>
<protein>
    <submittedName>
        <fullName evidence="4">Acetyl esterase/lipase</fullName>
    </submittedName>
    <submittedName>
        <fullName evidence="5">Alpha/beta hydrolase</fullName>
    </submittedName>
</protein>
<reference evidence="4 7" key="1">
    <citation type="submission" date="2021-01" db="EMBL/GenBank/DDBJ databases">
        <title>Sequencing the genomes of 1000 actinobacteria strains.</title>
        <authorList>
            <person name="Klenk H.-P."/>
        </authorList>
    </citation>
    <scope>NUCLEOTIDE SEQUENCE [LARGE SCALE GENOMIC DNA]</scope>
    <source>
        <strain evidence="4 7">DSM 44581</strain>
    </source>
</reference>
<evidence type="ECO:0000259" key="3">
    <source>
        <dbReference type="Pfam" id="PF20434"/>
    </source>
</evidence>
<dbReference type="Proteomes" id="UP001195724">
    <property type="component" value="Unassembled WGS sequence"/>
</dbReference>
<dbReference type="EMBL" id="JAFBCL010000001">
    <property type="protein sequence ID" value="MBM7815199.1"/>
    <property type="molecule type" value="Genomic_DNA"/>
</dbReference>
<evidence type="ECO:0000256" key="1">
    <source>
        <dbReference type="ARBA" id="ARBA00022801"/>
    </source>
</evidence>
<dbReference type="GO" id="GO:0016787">
    <property type="term" value="F:hydrolase activity"/>
    <property type="evidence" value="ECO:0007669"/>
    <property type="project" value="UniProtKB-KW"/>
</dbReference>
<evidence type="ECO:0000313" key="5">
    <source>
        <dbReference type="EMBL" id="QTR03436.1"/>
    </source>
</evidence>
<feature type="region of interest" description="Disordered" evidence="2">
    <location>
        <begin position="1"/>
        <end position="20"/>
    </location>
</feature>
<accession>A0A8T8HY64</accession>
<keyword evidence="1 5" id="KW-0378">Hydrolase</keyword>
<keyword evidence="7" id="KW-1185">Reference proteome</keyword>
<dbReference type="AlphaFoldDB" id="A0A8T8HY64"/>
<evidence type="ECO:0000313" key="6">
    <source>
        <dbReference type="Proteomes" id="UP000671828"/>
    </source>
</evidence>
<dbReference type="EMBL" id="CP072788">
    <property type="protein sequence ID" value="QTR03436.1"/>
    <property type="molecule type" value="Genomic_DNA"/>
</dbReference>
<dbReference type="InterPro" id="IPR029058">
    <property type="entry name" value="AB_hydrolase_fold"/>
</dbReference>
<organism evidence="5 6">
    <name type="scientific">Saccharothrix algeriensis</name>
    <dbReference type="NCBI Taxonomy" id="173560"/>
    <lineage>
        <taxon>Bacteria</taxon>
        <taxon>Bacillati</taxon>
        <taxon>Actinomycetota</taxon>
        <taxon>Actinomycetes</taxon>
        <taxon>Pseudonocardiales</taxon>
        <taxon>Pseudonocardiaceae</taxon>
        <taxon>Saccharothrix</taxon>
    </lineage>
</organism>
<name>A0A8T8HY64_9PSEU</name>